<keyword evidence="4" id="KW-1185">Reference proteome</keyword>
<gene>
    <name evidence="3" type="ORF">CFOL_v3_31906</name>
</gene>
<dbReference type="InParanoid" id="A0A1Q3D7Q6"/>
<feature type="compositionally biased region" description="Low complexity" evidence="1">
    <location>
        <begin position="21"/>
        <end position="33"/>
    </location>
</feature>
<evidence type="ECO:0000313" key="3">
    <source>
        <dbReference type="EMBL" id="GAV88484.1"/>
    </source>
</evidence>
<feature type="domain" description="DUF4283" evidence="2">
    <location>
        <begin position="90"/>
        <end position="169"/>
    </location>
</feature>
<organism evidence="3 4">
    <name type="scientific">Cephalotus follicularis</name>
    <name type="common">Albany pitcher plant</name>
    <dbReference type="NCBI Taxonomy" id="3775"/>
    <lineage>
        <taxon>Eukaryota</taxon>
        <taxon>Viridiplantae</taxon>
        <taxon>Streptophyta</taxon>
        <taxon>Embryophyta</taxon>
        <taxon>Tracheophyta</taxon>
        <taxon>Spermatophyta</taxon>
        <taxon>Magnoliopsida</taxon>
        <taxon>eudicotyledons</taxon>
        <taxon>Gunneridae</taxon>
        <taxon>Pentapetalae</taxon>
        <taxon>rosids</taxon>
        <taxon>fabids</taxon>
        <taxon>Oxalidales</taxon>
        <taxon>Cephalotaceae</taxon>
        <taxon>Cephalotus</taxon>
    </lineage>
</organism>
<dbReference type="PANTHER" id="PTHR31286:SF99">
    <property type="entry name" value="DUF4283 DOMAIN-CONTAINING PROTEIN"/>
    <property type="match status" value="1"/>
</dbReference>
<evidence type="ECO:0000313" key="4">
    <source>
        <dbReference type="Proteomes" id="UP000187406"/>
    </source>
</evidence>
<feature type="region of interest" description="Disordered" evidence="1">
    <location>
        <begin position="279"/>
        <end position="302"/>
    </location>
</feature>
<protein>
    <submittedName>
        <fullName evidence="3">DUF4283 domain-containing protein</fullName>
    </submittedName>
</protein>
<comment type="caution">
    <text evidence="3">The sequence shown here is derived from an EMBL/GenBank/DDBJ whole genome shotgun (WGS) entry which is preliminary data.</text>
</comment>
<feature type="compositionally biased region" description="Low complexity" evidence="1">
    <location>
        <begin position="593"/>
        <end position="609"/>
    </location>
</feature>
<feature type="compositionally biased region" description="Basic residues" evidence="1">
    <location>
        <begin position="775"/>
        <end position="788"/>
    </location>
</feature>
<dbReference type="OrthoDB" id="1304206at2759"/>
<sequence>MPPPGPPPLVGAPSPAPAFPLPADANPSSSSPPLTSYATVLGSQPSSPFFPLASLPNIPPISLSPFTTSSLEGLPHIAFSPGDFQTAAAFNQLTLLAKFPTHAPFVHAFDVHVNTTWGLAQPATVGSLDPRHIAIQLQSSEDLSHAWSRVSRVFHGKSFLLLCWSPAFKRHDSPLAAIWMRLPGLTLPLHNPSLLKAIGDSLGRFLRADDATLKFKNPRSARICVEMDLSVPPPPAFVATFGELKFQQSIIYESRLLYCSHCRLQGHCAQTCRNCKRKHVAGPSSPVKRPGKEHCGLPAGASRGPPILSPPLQLQAFPKHPQDVCGNASVTSPLSKQPHFRPLEPALPPLQAPAMAISASSPLVGDGALVPGPLAPPASPPSPHLFLSSTNIFDATGQACSLATGPPLIPRVGSGQPHLHPAHQAPPAPTHVPSLPIGLPLVPSLGQAQSVPSLGPSQPKVLLASTPPTLGPCPSIHVLAPSPPSSGPLPLGPSVLGNASLPDHPPVSQVYSVPLDPFEHCLSSCPLPPLSSFDPMSLEQSLPPVWRPPLDLHPYVPPLTFRPPSPPINNPYVSEPPSRSNSSSPLVPSSLLVVSNPSESSSPLNPLVSDFSSGSESNSPHFCADPIASSSPHALAPLQGHASPPSPDIPLDSESPFSSDFNTLNFCAPSSVSPCHSASSSSRVPSKPRDLASTIELSGGTILTLPKYASSPIRVSNPDGSPSSLPTYESPPTVYPYSASLSSPLPVCIRNRADSFGSEPSFSDPRWLSPPRFPKQSKKPSRPRRRKSHYVDDLVPEGPD</sequence>
<feature type="region of interest" description="Disordered" evidence="1">
    <location>
        <begin position="633"/>
        <end position="655"/>
    </location>
</feature>
<accession>A0A1Q3D7Q6</accession>
<feature type="compositionally biased region" description="Pro residues" evidence="1">
    <location>
        <begin position="1"/>
        <end position="20"/>
    </location>
</feature>
<name>A0A1Q3D7Q6_CEPFO</name>
<feature type="region of interest" description="Disordered" evidence="1">
    <location>
        <begin position="593"/>
        <end position="612"/>
    </location>
</feature>
<evidence type="ECO:0000256" key="1">
    <source>
        <dbReference type="SAM" id="MobiDB-lite"/>
    </source>
</evidence>
<dbReference type="Pfam" id="PF14111">
    <property type="entry name" value="DUF4283"/>
    <property type="match status" value="1"/>
</dbReference>
<evidence type="ECO:0000259" key="2">
    <source>
        <dbReference type="Pfam" id="PF14111"/>
    </source>
</evidence>
<feature type="compositionally biased region" description="Low complexity" evidence="1">
    <location>
        <begin position="573"/>
        <end position="588"/>
    </location>
</feature>
<feature type="region of interest" description="Disordered" evidence="1">
    <location>
        <begin position="567"/>
        <end position="588"/>
    </location>
</feature>
<proteinExistence type="predicted"/>
<dbReference type="PANTHER" id="PTHR31286">
    <property type="entry name" value="GLYCINE-RICH CELL WALL STRUCTURAL PROTEIN 1.8-LIKE"/>
    <property type="match status" value="1"/>
</dbReference>
<feature type="region of interest" description="Disordered" evidence="1">
    <location>
        <begin position="756"/>
        <end position="800"/>
    </location>
</feature>
<dbReference type="InterPro" id="IPR025558">
    <property type="entry name" value="DUF4283"/>
</dbReference>
<dbReference type="EMBL" id="BDDD01004898">
    <property type="protein sequence ID" value="GAV88484.1"/>
    <property type="molecule type" value="Genomic_DNA"/>
</dbReference>
<dbReference type="Proteomes" id="UP000187406">
    <property type="component" value="Unassembled WGS sequence"/>
</dbReference>
<reference evidence="4" key="1">
    <citation type="submission" date="2016-04" db="EMBL/GenBank/DDBJ databases">
        <title>Cephalotus genome sequencing.</title>
        <authorList>
            <person name="Fukushima K."/>
            <person name="Hasebe M."/>
            <person name="Fang X."/>
        </authorList>
    </citation>
    <scope>NUCLEOTIDE SEQUENCE [LARGE SCALE GENOMIC DNA]</scope>
    <source>
        <strain evidence="4">cv. St1</strain>
    </source>
</reference>
<feature type="region of interest" description="Disordered" evidence="1">
    <location>
        <begin position="1"/>
        <end position="36"/>
    </location>
</feature>
<dbReference type="AlphaFoldDB" id="A0A1Q3D7Q6"/>
<dbReference type="InterPro" id="IPR040256">
    <property type="entry name" value="At4g02000-like"/>
</dbReference>